<feature type="domain" description="Pseudouridine synthase I TruA alpha/beta" evidence="8">
    <location>
        <begin position="7"/>
        <end position="104"/>
    </location>
</feature>
<evidence type="ECO:0000256" key="2">
    <source>
        <dbReference type="ARBA" id="ARBA00022694"/>
    </source>
</evidence>
<feature type="binding site" evidence="4 6">
    <location>
        <position position="111"/>
    </location>
    <ligand>
        <name>substrate</name>
    </ligand>
</feature>
<proteinExistence type="inferred from homology"/>
<dbReference type="Gene3D" id="3.30.70.660">
    <property type="entry name" value="Pseudouridine synthase I, catalytic domain, C-terminal subdomain"/>
    <property type="match status" value="1"/>
</dbReference>
<dbReference type="EC" id="5.4.99.12" evidence="4"/>
<accession>A0A081L8Z2</accession>
<feature type="domain" description="Pseudouridine synthase I TruA alpha/beta" evidence="8">
    <location>
        <begin position="144"/>
        <end position="246"/>
    </location>
</feature>
<comment type="function">
    <text evidence="4">Formation of pseudouridine at positions 38, 39 and 40 in the anticodon stem and loop of transfer RNAs.</text>
</comment>
<dbReference type="GO" id="GO:0003723">
    <property type="term" value="F:RNA binding"/>
    <property type="evidence" value="ECO:0007669"/>
    <property type="project" value="InterPro"/>
</dbReference>
<gene>
    <name evidence="4" type="primary">truA</name>
    <name evidence="9" type="ORF">BA70_05765</name>
</gene>
<comment type="caution">
    <text evidence="9">The sequence shown here is derived from an EMBL/GenBank/DDBJ whole genome shotgun (WGS) entry which is preliminary data.</text>
</comment>
<evidence type="ECO:0000313" key="9">
    <source>
        <dbReference type="EMBL" id="KEP25718.1"/>
    </source>
</evidence>
<dbReference type="Pfam" id="PF01416">
    <property type="entry name" value="PseudoU_synth_1"/>
    <property type="match status" value="2"/>
</dbReference>
<sequence length="247" mass="28125">MKVKCTVSYDGTQFKGYQVQPGQRTVQTEIESALARMHKQDELIPIVASGRTDSGVHAKGQVIHFDTPLAIPVERWPFALNSLLPDDIRVLKAEEVDESFHARFHVVSKEYRYKVSTETHQNVFTRQYACHYPYQLDVEKMKEAAAHLIGTHDFTSFCAANTEVQDKVRDIYTLEWENVSDGLEMRVRGNGFLYNMVRIIAGTLLEIGSGKFHPEEIKAMLAARNREAAGKTAPSHGLYLWEVFYDN</sequence>
<dbReference type="CDD" id="cd02570">
    <property type="entry name" value="PseudoU_synth_EcTruA"/>
    <property type="match status" value="1"/>
</dbReference>
<organism evidence="9 10">
    <name type="scientific">Bacillus zhangzhouensis</name>
    <dbReference type="NCBI Taxonomy" id="1178540"/>
    <lineage>
        <taxon>Bacteria</taxon>
        <taxon>Bacillati</taxon>
        <taxon>Bacillota</taxon>
        <taxon>Bacilli</taxon>
        <taxon>Bacillales</taxon>
        <taxon>Bacillaceae</taxon>
        <taxon>Bacillus</taxon>
    </lineage>
</organism>
<comment type="caution">
    <text evidence="4">Lacks conserved residue(s) required for the propagation of feature annotation.</text>
</comment>
<evidence type="ECO:0000256" key="4">
    <source>
        <dbReference type="HAMAP-Rule" id="MF_00171"/>
    </source>
</evidence>
<dbReference type="Proteomes" id="UP000028091">
    <property type="component" value="Unassembled WGS sequence"/>
</dbReference>
<feature type="active site" description="Nucleophile" evidence="4 5">
    <location>
        <position position="53"/>
    </location>
</feature>
<dbReference type="InterPro" id="IPR020103">
    <property type="entry name" value="PsdUridine_synth_cat_dom_sf"/>
</dbReference>
<name>A0A081L8Z2_9BACI</name>
<dbReference type="InterPro" id="IPR020097">
    <property type="entry name" value="PsdUridine_synth_TruA_a/b_dom"/>
</dbReference>
<dbReference type="FunFam" id="3.30.70.580:FF:000001">
    <property type="entry name" value="tRNA pseudouridine synthase A"/>
    <property type="match status" value="1"/>
</dbReference>
<reference evidence="9 10" key="1">
    <citation type="submission" date="2012-09" db="EMBL/GenBank/DDBJ databases">
        <title>Genome Sequence of Bacillus sp. DW5-4.</title>
        <authorList>
            <person name="Lai Q."/>
            <person name="Liu Y."/>
            <person name="Shao Z."/>
        </authorList>
    </citation>
    <scope>NUCLEOTIDE SEQUENCE [LARGE SCALE GENOMIC DNA]</scope>
    <source>
        <strain evidence="9 10">DW5-4</strain>
    </source>
</reference>
<dbReference type="HAMAP" id="MF_00171">
    <property type="entry name" value="TruA"/>
    <property type="match status" value="1"/>
</dbReference>
<evidence type="ECO:0000256" key="7">
    <source>
        <dbReference type="RuleBase" id="RU003792"/>
    </source>
</evidence>
<dbReference type="Gene3D" id="3.30.70.580">
    <property type="entry name" value="Pseudouridine synthase I, catalytic domain, N-terminal subdomain"/>
    <property type="match status" value="1"/>
</dbReference>
<evidence type="ECO:0000256" key="5">
    <source>
        <dbReference type="PIRSR" id="PIRSR001430-1"/>
    </source>
</evidence>
<keyword evidence="2 4" id="KW-0819">tRNA processing</keyword>
<evidence type="ECO:0000259" key="8">
    <source>
        <dbReference type="Pfam" id="PF01416"/>
    </source>
</evidence>
<evidence type="ECO:0000256" key="1">
    <source>
        <dbReference type="ARBA" id="ARBA00009375"/>
    </source>
</evidence>
<dbReference type="NCBIfam" id="TIGR00071">
    <property type="entry name" value="hisT_truA"/>
    <property type="match status" value="1"/>
</dbReference>
<dbReference type="InterPro" id="IPR020094">
    <property type="entry name" value="TruA/RsuA/RluB/E/F_N"/>
</dbReference>
<evidence type="ECO:0000256" key="3">
    <source>
        <dbReference type="ARBA" id="ARBA00023235"/>
    </source>
</evidence>
<dbReference type="SUPFAM" id="SSF55120">
    <property type="entry name" value="Pseudouridine synthase"/>
    <property type="match status" value="1"/>
</dbReference>
<dbReference type="PANTHER" id="PTHR11142:SF0">
    <property type="entry name" value="TRNA PSEUDOURIDINE SYNTHASE-LIKE 1"/>
    <property type="match status" value="1"/>
</dbReference>
<dbReference type="GO" id="GO:0160147">
    <property type="term" value="F:tRNA pseudouridine(38-40) synthase activity"/>
    <property type="evidence" value="ECO:0007669"/>
    <property type="project" value="UniProtKB-EC"/>
</dbReference>
<dbReference type="eggNOG" id="COG0101">
    <property type="taxonomic scope" value="Bacteria"/>
</dbReference>
<keyword evidence="3 4" id="KW-0413">Isomerase</keyword>
<dbReference type="PANTHER" id="PTHR11142">
    <property type="entry name" value="PSEUDOURIDYLATE SYNTHASE"/>
    <property type="match status" value="1"/>
</dbReference>
<evidence type="ECO:0000313" key="10">
    <source>
        <dbReference type="Proteomes" id="UP000028091"/>
    </source>
</evidence>
<dbReference type="AlphaFoldDB" id="A0A081L8Z2"/>
<protein>
    <recommendedName>
        <fullName evidence="4">tRNA pseudouridine synthase A</fullName>
        <ecNumber evidence="4">5.4.99.12</ecNumber>
    </recommendedName>
    <alternativeName>
        <fullName evidence="4">tRNA pseudouridine(38-40) synthase</fullName>
    </alternativeName>
    <alternativeName>
        <fullName evidence="4">tRNA pseudouridylate synthase I</fullName>
    </alternativeName>
    <alternativeName>
        <fullName evidence="4">tRNA-uridine isomerase I</fullName>
    </alternativeName>
</protein>
<dbReference type="InterPro" id="IPR020095">
    <property type="entry name" value="PsdUridine_synth_TruA_C"/>
</dbReference>
<comment type="catalytic activity">
    <reaction evidence="4 7">
        <text>uridine(38/39/40) in tRNA = pseudouridine(38/39/40) in tRNA</text>
        <dbReference type="Rhea" id="RHEA:22376"/>
        <dbReference type="Rhea" id="RHEA-COMP:10085"/>
        <dbReference type="Rhea" id="RHEA-COMP:10087"/>
        <dbReference type="ChEBI" id="CHEBI:65314"/>
        <dbReference type="ChEBI" id="CHEBI:65315"/>
        <dbReference type="EC" id="5.4.99.12"/>
    </reaction>
</comment>
<dbReference type="GO" id="GO:0031119">
    <property type="term" value="P:tRNA pseudouridine synthesis"/>
    <property type="evidence" value="ECO:0007669"/>
    <property type="project" value="UniProtKB-UniRule"/>
</dbReference>
<comment type="similarity">
    <text evidence="1 4 7">Belongs to the tRNA pseudouridine synthase TruA family.</text>
</comment>
<dbReference type="PIRSF" id="PIRSF001430">
    <property type="entry name" value="tRNA_psdUrid_synth"/>
    <property type="match status" value="1"/>
</dbReference>
<dbReference type="InterPro" id="IPR001406">
    <property type="entry name" value="PsdUridine_synth_TruA"/>
</dbReference>
<dbReference type="OrthoDB" id="9811823at2"/>
<evidence type="ECO:0000256" key="6">
    <source>
        <dbReference type="PIRSR" id="PIRSR001430-2"/>
    </source>
</evidence>
<dbReference type="EMBL" id="JOTP01000017">
    <property type="protein sequence ID" value="KEP25718.1"/>
    <property type="molecule type" value="Genomic_DNA"/>
</dbReference>
<keyword evidence="10" id="KW-1185">Reference proteome</keyword>
<dbReference type="RefSeq" id="WP_034323183.1">
    <property type="nucleotide sequence ID" value="NZ_JBCMYH010000008.1"/>
</dbReference>
<comment type="subunit">
    <text evidence="4">Homodimer.</text>
</comment>